<dbReference type="GeneID" id="28965169"/>
<evidence type="ECO:0000313" key="6">
    <source>
        <dbReference type="Proteomes" id="UP000078595"/>
    </source>
</evidence>
<evidence type="ECO:0000256" key="3">
    <source>
        <dbReference type="SAM" id="MobiDB-lite"/>
    </source>
</evidence>
<evidence type="ECO:0000313" key="5">
    <source>
        <dbReference type="EMBL" id="WWC59829.1"/>
    </source>
</evidence>
<accession>A0A1A6AB40</accession>
<comment type="similarity">
    <text evidence="1 2">Belongs to the OSBP family.</text>
</comment>
<dbReference type="Gene3D" id="2.40.160.120">
    <property type="match status" value="1"/>
</dbReference>
<feature type="compositionally biased region" description="Polar residues" evidence="3">
    <location>
        <begin position="214"/>
        <end position="226"/>
    </location>
</feature>
<dbReference type="GO" id="GO:0016020">
    <property type="term" value="C:membrane"/>
    <property type="evidence" value="ECO:0007669"/>
    <property type="project" value="TreeGrafter"/>
</dbReference>
<dbReference type="VEuPathDB" id="FungiDB:I303_01470"/>
<dbReference type="InterPro" id="IPR018494">
    <property type="entry name" value="Oxysterol-bd_CS"/>
</dbReference>
<evidence type="ECO:0008006" key="7">
    <source>
        <dbReference type="Google" id="ProtNLM"/>
    </source>
</evidence>
<dbReference type="EMBL" id="KI894028">
    <property type="protein sequence ID" value="OBR87268.1"/>
    <property type="molecule type" value="Genomic_DNA"/>
</dbReference>
<keyword evidence="6" id="KW-1185">Reference proteome</keyword>
<feature type="region of interest" description="Disordered" evidence="3">
    <location>
        <begin position="1"/>
        <end position="37"/>
    </location>
</feature>
<feature type="region of interest" description="Disordered" evidence="3">
    <location>
        <begin position="166"/>
        <end position="242"/>
    </location>
</feature>
<proteinExistence type="inferred from homology"/>
<dbReference type="GO" id="GO:0032934">
    <property type="term" value="F:sterol binding"/>
    <property type="evidence" value="ECO:0007669"/>
    <property type="project" value="TreeGrafter"/>
</dbReference>
<dbReference type="PANTHER" id="PTHR10972">
    <property type="entry name" value="OXYSTEROL-BINDING PROTEIN-RELATED"/>
    <property type="match status" value="1"/>
</dbReference>
<name>A0A1A6AB40_9TREE</name>
<gene>
    <name evidence="4" type="ORF">I303_01470</name>
    <name evidence="5" type="ORF">I303_102391</name>
</gene>
<reference evidence="5" key="3">
    <citation type="submission" date="2024-02" db="EMBL/GenBank/DDBJ databases">
        <title>Comparative genomics of Cryptococcus and Kwoniella reveals pathogenesis evolution and contrasting modes of karyotype evolution via chromosome fusion or intercentromeric recombination.</title>
        <authorList>
            <person name="Coelho M.A."/>
            <person name="David-Palma M."/>
            <person name="Shea T."/>
            <person name="Bowers K."/>
            <person name="McGinley-Smith S."/>
            <person name="Mohammad A.W."/>
            <person name="Gnirke A."/>
            <person name="Yurkov A.M."/>
            <person name="Nowrousian M."/>
            <person name="Sun S."/>
            <person name="Cuomo C.A."/>
            <person name="Heitman J."/>
        </authorList>
    </citation>
    <scope>NUCLEOTIDE SEQUENCE</scope>
    <source>
        <strain evidence="5">CBS 10117</strain>
    </source>
</reference>
<dbReference type="KEGG" id="kdj:28965169"/>
<dbReference type="STRING" id="1296121.A0A1A6AB40"/>
<dbReference type="SUPFAM" id="SSF144000">
    <property type="entry name" value="Oxysterol-binding protein-like"/>
    <property type="match status" value="1"/>
</dbReference>
<evidence type="ECO:0000256" key="1">
    <source>
        <dbReference type="ARBA" id="ARBA00008842"/>
    </source>
</evidence>
<sequence>MSVNKKGKAVDVPTDDDTTIQPFTDETGAPATLPEVGNGGEESKMKVLLGLMKKLMGVKDVANLRISLPASLLEPIPNLEYWQYADRADIFAAIGDSDDELERMLAVLRFSFSKELKFIRARLGKPYNSALGEHFRCSWRLPPIIIDEATGEPVIRTHIHVPIPGEPAYGGQGGSGWTTPILGPEHGGKPSSEASSIMSSSSKASKKQGATLGLKQSNKSSDTISINRAIPGPGDEIESDPDAGVVDSEKVTVVFLCEQVSHHPPISAYYYTCPEKGIEGYGMDQISAKVSGMSVKVGPGASNQGIFLRIARDGPGKGEEYQITHPSASVNGILKGSYYGTISDQIQITCRGGDEGKTKLRALIDYKDESWIGKPRFLLDGVIYRYTVGNATEESWTKPKQVPADKVVGNIEGTWMKEIRYKLKGQKEWKTLLDLDLLALIPKDVRPIEEQDEQESRRLWDPVTQHLIGKNWGEATRQKQVIEQKQRDKAAARKAKGEDHQSRYFEPDWEDGRPRLSAEGLKAIESEVKRLDAKVKEADSDI</sequence>
<dbReference type="InterPro" id="IPR000648">
    <property type="entry name" value="Oxysterol-bd"/>
</dbReference>
<dbReference type="OrthoDB" id="48057at2759"/>
<dbReference type="Proteomes" id="UP000078595">
    <property type="component" value="Chromosome 2"/>
</dbReference>
<organism evidence="4">
    <name type="scientific">Kwoniella dejecticola CBS 10117</name>
    <dbReference type="NCBI Taxonomy" id="1296121"/>
    <lineage>
        <taxon>Eukaryota</taxon>
        <taxon>Fungi</taxon>
        <taxon>Dikarya</taxon>
        <taxon>Basidiomycota</taxon>
        <taxon>Agaricomycotina</taxon>
        <taxon>Tremellomycetes</taxon>
        <taxon>Tremellales</taxon>
        <taxon>Cryptococcaceae</taxon>
        <taxon>Kwoniella</taxon>
    </lineage>
</organism>
<evidence type="ECO:0000313" key="4">
    <source>
        <dbReference type="EMBL" id="OBR87268.1"/>
    </source>
</evidence>
<dbReference type="EMBL" id="CP144531">
    <property type="protein sequence ID" value="WWC59829.1"/>
    <property type="molecule type" value="Genomic_DNA"/>
</dbReference>
<feature type="region of interest" description="Disordered" evidence="3">
    <location>
        <begin position="483"/>
        <end position="511"/>
    </location>
</feature>
<dbReference type="RefSeq" id="XP_018265110.1">
    <property type="nucleotide sequence ID" value="XM_018404829.1"/>
</dbReference>
<evidence type="ECO:0000256" key="2">
    <source>
        <dbReference type="RuleBase" id="RU003844"/>
    </source>
</evidence>
<dbReference type="InterPro" id="IPR037239">
    <property type="entry name" value="OSBP_sf"/>
</dbReference>
<dbReference type="PANTHER" id="PTHR10972:SF212">
    <property type="entry name" value="OXYSTEROL-BINDING PROTEIN-LIKE PROTEIN 1"/>
    <property type="match status" value="1"/>
</dbReference>
<reference evidence="5" key="2">
    <citation type="submission" date="2013-07" db="EMBL/GenBank/DDBJ databases">
        <authorList>
            <consortium name="The Broad Institute Genome Sequencing Platform"/>
            <person name="Cuomo C."/>
            <person name="Litvintseva A."/>
            <person name="Chen Y."/>
            <person name="Heitman J."/>
            <person name="Sun S."/>
            <person name="Springer D."/>
            <person name="Dromer F."/>
            <person name="Young S.K."/>
            <person name="Zeng Q."/>
            <person name="Gargeya S."/>
            <person name="Fitzgerald M."/>
            <person name="Abouelleil A."/>
            <person name="Alvarado L."/>
            <person name="Berlin A.M."/>
            <person name="Chapman S.B."/>
            <person name="Dewar J."/>
            <person name="Goldberg J."/>
            <person name="Griggs A."/>
            <person name="Gujja S."/>
            <person name="Hansen M."/>
            <person name="Howarth C."/>
            <person name="Imamovic A."/>
            <person name="Larimer J."/>
            <person name="McCowan C."/>
            <person name="Murphy C."/>
            <person name="Pearson M."/>
            <person name="Priest M."/>
            <person name="Roberts A."/>
            <person name="Saif S."/>
            <person name="Shea T."/>
            <person name="Sykes S."/>
            <person name="Wortman J."/>
            <person name="Nusbaum C."/>
            <person name="Birren B."/>
        </authorList>
    </citation>
    <scope>NUCLEOTIDE SEQUENCE</scope>
    <source>
        <strain evidence="5">CBS 10117</strain>
    </source>
</reference>
<dbReference type="AlphaFoldDB" id="A0A1A6AB40"/>
<dbReference type="Gene3D" id="3.30.70.3490">
    <property type="match status" value="1"/>
</dbReference>
<dbReference type="GO" id="GO:0005829">
    <property type="term" value="C:cytosol"/>
    <property type="evidence" value="ECO:0007669"/>
    <property type="project" value="TreeGrafter"/>
</dbReference>
<protein>
    <recommendedName>
        <fullName evidence="7">Oxysterol-binding protein</fullName>
    </recommendedName>
</protein>
<dbReference type="Pfam" id="PF01237">
    <property type="entry name" value="Oxysterol_BP"/>
    <property type="match status" value="2"/>
</dbReference>
<feature type="compositionally biased region" description="Low complexity" evidence="3">
    <location>
        <begin position="189"/>
        <end position="203"/>
    </location>
</feature>
<dbReference type="PROSITE" id="PS01013">
    <property type="entry name" value="OSBP"/>
    <property type="match status" value="1"/>
</dbReference>
<reference evidence="4" key="1">
    <citation type="submission" date="2013-07" db="EMBL/GenBank/DDBJ databases">
        <title>The Genome Sequence of Cryptococcus dejecticola CBS10117.</title>
        <authorList>
            <consortium name="The Broad Institute Genome Sequencing Platform"/>
            <person name="Cuomo C."/>
            <person name="Litvintseva A."/>
            <person name="Chen Y."/>
            <person name="Heitman J."/>
            <person name="Sun S."/>
            <person name="Springer D."/>
            <person name="Dromer F."/>
            <person name="Young S.K."/>
            <person name="Zeng Q."/>
            <person name="Gargeya S."/>
            <person name="Fitzgerald M."/>
            <person name="Abouelleil A."/>
            <person name="Alvarado L."/>
            <person name="Berlin A.M."/>
            <person name="Chapman S.B."/>
            <person name="Dewar J."/>
            <person name="Goldberg J."/>
            <person name="Griggs A."/>
            <person name="Gujja S."/>
            <person name="Hansen M."/>
            <person name="Howarth C."/>
            <person name="Imamovic A."/>
            <person name="Larimer J."/>
            <person name="McCowan C."/>
            <person name="Murphy C."/>
            <person name="Pearson M."/>
            <person name="Priest M."/>
            <person name="Roberts A."/>
            <person name="Saif S."/>
            <person name="Shea T."/>
            <person name="Sykes S."/>
            <person name="Wortman J."/>
            <person name="Nusbaum C."/>
            <person name="Birren B."/>
        </authorList>
    </citation>
    <scope>NUCLEOTIDE SEQUENCE [LARGE SCALE GENOMIC DNA]</scope>
    <source>
        <strain evidence="4">CBS 10117</strain>
    </source>
</reference>